<feature type="transmembrane region" description="Helical" evidence="2">
    <location>
        <begin position="115"/>
        <end position="139"/>
    </location>
</feature>
<keyword evidence="2" id="KW-0472">Membrane</keyword>
<comment type="similarity">
    <text evidence="1">Belongs to the bacterial sugar transferase family.</text>
</comment>
<proteinExistence type="inferred from homology"/>
<dbReference type="PANTHER" id="PTHR30576:SF0">
    <property type="entry name" value="UNDECAPRENYL-PHOSPHATE N-ACETYLGALACTOSAMINYL 1-PHOSPHATE TRANSFERASE-RELATED"/>
    <property type="match status" value="1"/>
</dbReference>
<keyword evidence="2" id="KW-1133">Transmembrane helix</keyword>
<dbReference type="GO" id="GO:0016780">
    <property type="term" value="F:phosphotransferase activity, for other substituted phosphate groups"/>
    <property type="evidence" value="ECO:0007669"/>
    <property type="project" value="TreeGrafter"/>
</dbReference>
<evidence type="ECO:0000256" key="1">
    <source>
        <dbReference type="ARBA" id="ARBA00006464"/>
    </source>
</evidence>
<keyword evidence="2" id="KW-0812">Transmembrane</keyword>
<dbReference type="InterPro" id="IPR003362">
    <property type="entry name" value="Bact_transf"/>
</dbReference>
<reference evidence="4 5" key="1">
    <citation type="submission" date="2017-03" db="EMBL/GenBank/DDBJ databases">
        <title>Comparative genomics of the toxic Baltic Sea cyanobacteria Nodularia spumigena UHCC 0039 and its response on varying salinity.</title>
        <authorList>
            <person name="Teikari J.E."/>
        </authorList>
    </citation>
    <scope>NUCLEOTIDE SEQUENCE [LARGE SCALE GENOMIC DNA]</scope>
    <source>
        <strain evidence="4 5">UHCC 0039</strain>
    </source>
</reference>
<evidence type="ECO:0000313" key="5">
    <source>
        <dbReference type="Proteomes" id="UP000244056"/>
    </source>
</evidence>
<dbReference type="RefSeq" id="WP_006198762.1">
    <property type="nucleotide sequence ID" value="NZ_CAWNZE010000001.1"/>
</dbReference>
<dbReference type="AlphaFoldDB" id="A0A2S0Q8C8"/>
<feature type="domain" description="Bacterial sugar transferase" evidence="3">
    <location>
        <begin position="114"/>
        <end position="211"/>
    </location>
</feature>
<accession>A0A2S0Q8C8</accession>
<sequence length="247" mass="28345">MTISLIPALQNSSLETQKHQHHHFSYCKLQWRRGQLLVKSTGKTQPLHLPSLHDEQLLVNCLKHSLVNLVSIDPNIGEDYLKLWVEACEEAGKPIFLRLPSSDKQAKQGNNWQKLIEWIAALFLLLLMSPVMMGLFAILQLNSPESVFTSEWQVGERGKLFRAIKFCTTTKPNITPLCRWMRKYDLDHLPQLWNVLRGEMSLMGSGNCTLEQAVRLTLAGQQQMNQLSEMRNSWEESSLLHLDSQTL</sequence>
<protein>
    <submittedName>
        <fullName evidence="4">Putative sugar transferase EpsL</fullName>
        <ecNumber evidence="4">2.-.-.-</ecNumber>
    </submittedName>
</protein>
<name>A0A2S0Q8C8_NODSP</name>
<evidence type="ECO:0000256" key="2">
    <source>
        <dbReference type="SAM" id="Phobius"/>
    </source>
</evidence>
<evidence type="ECO:0000313" key="4">
    <source>
        <dbReference type="EMBL" id="AVZ30612.1"/>
    </source>
</evidence>
<dbReference type="NCBIfam" id="NF045514">
    <property type="entry name" value="glycotran_HepC"/>
    <property type="match status" value="1"/>
</dbReference>
<evidence type="ECO:0000259" key="3">
    <source>
        <dbReference type="Pfam" id="PF02397"/>
    </source>
</evidence>
<dbReference type="EC" id="2.-.-.-" evidence="4"/>
<dbReference type="Proteomes" id="UP000244056">
    <property type="component" value="Chromosome"/>
</dbReference>
<dbReference type="EMBL" id="CP020114">
    <property type="protein sequence ID" value="AVZ30612.1"/>
    <property type="molecule type" value="Genomic_DNA"/>
</dbReference>
<keyword evidence="4" id="KW-0808">Transferase</keyword>
<dbReference type="GeneID" id="78017703"/>
<dbReference type="Pfam" id="PF02397">
    <property type="entry name" value="Bac_transf"/>
    <property type="match status" value="1"/>
</dbReference>
<dbReference type="PANTHER" id="PTHR30576">
    <property type="entry name" value="COLANIC BIOSYNTHESIS UDP-GLUCOSE LIPID CARRIER TRANSFERASE"/>
    <property type="match status" value="1"/>
</dbReference>
<gene>
    <name evidence="4" type="primary">epsL_2</name>
    <name evidence="4" type="ORF">BMF81_02390</name>
</gene>
<organism evidence="4 5">
    <name type="scientific">Nodularia spumigena UHCC 0039</name>
    <dbReference type="NCBI Taxonomy" id="1914872"/>
    <lineage>
        <taxon>Bacteria</taxon>
        <taxon>Bacillati</taxon>
        <taxon>Cyanobacteriota</taxon>
        <taxon>Cyanophyceae</taxon>
        <taxon>Nostocales</taxon>
        <taxon>Nodulariaceae</taxon>
        <taxon>Nodularia</taxon>
    </lineage>
</organism>
<dbReference type="KEGG" id="nsp:BMF81_02390"/>